<keyword evidence="5 7" id="KW-0472">Membrane</keyword>
<evidence type="ECO:0000256" key="7">
    <source>
        <dbReference type="PROSITE-ProRule" id="PRU01360"/>
    </source>
</evidence>
<dbReference type="AlphaFoldDB" id="A0AA49GIS9"/>
<dbReference type="GO" id="GO:0009279">
    <property type="term" value="C:cell outer membrane"/>
    <property type="evidence" value="ECO:0007669"/>
    <property type="project" value="UniProtKB-SubCell"/>
</dbReference>
<keyword evidence="4 7" id="KW-0812">Transmembrane</keyword>
<dbReference type="Gene3D" id="2.40.170.20">
    <property type="entry name" value="TonB-dependent receptor, beta-barrel domain"/>
    <property type="match status" value="1"/>
</dbReference>
<dbReference type="InterPro" id="IPR023996">
    <property type="entry name" value="TonB-dep_OMP_SusC/RagA"/>
</dbReference>
<dbReference type="InterPro" id="IPR037066">
    <property type="entry name" value="Plug_dom_sf"/>
</dbReference>
<protein>
    <submittedName>
        <fullName evidence="10">SusC/RagA family TonB-linked outer membrane protein</fullName>
    </submittedName>
</protein>
<dbReference type="Gene3D" id="2.170.130.10">
    <property type="entry name" value="TonB-dependent receptor, plug domain"/>
    <property type="match status" value="1"/>
</dbReference>
<dbReference type="Pfam" id="PF07715">
    <property type="entry name" value="Plug"/>
    <property type="match status" value="1"/>
</dbReference>
<reference evidence="10" key="1">
    <citation type="journal article" date="2023" name="Comput. Struct. Biotechnol. J.">
        <title>Discovery of a novel marine Bacteroidetes with a rich repertoire of carbohydrate-active enzymes.</title>
        <authorList>
            <person name="Chen B."/>
            <person name="Liu G."/>
            <person name="Chen Q."/>
            <person name="Wang H."/>
            <person name="Liu L."/>
            <person name="Tang K."/>
        </authorList>
    </citation>
    <scope>NUCLEOTIDE SEQUENCE</scope>
    <source>
        <strain evidence="10">TK19036</strain>
    </source>
</reference>
<dbReference type="NCBIfam" id="TIGR04057">
    <property type="entry name" value="SusC_RagA_signa"/>
    <property type="match status" value="1"/>
</dbReference>
<evidence type="ECO:0000313" key="10">
    <source>
        <dbReference type="EMBL" id="WKN34768.1"/>
    </source>
</evidence>
<keyword evidence="6 7" id="KW-0998">Cell outer membrane</keyword>
<dbReference type="SUPFAM" id="SSF49464">
    <property type="entry name" value="Carboxypeptidase regulatory domain-like"/>
    <property type="match status" value="1"/>
</dbReference>
<keyword evidence="8" id="KW-0732">Signal</keyword>
<dbReference type="Gene3D" id="2.60.40.1120">
    <property type="entry name" value="Carboxypeptidase-like, regulatory domain"/>
    <property type="match status" value="1"/>
</dbReference>
<evidence type="ECO:0000259" key="9">
    <source>
        <dbReference type="Pfam" id="PF07715"/>
    </source>
</evidence>
<evidence type="ECO:0000256" key="5">
    <source>
        <dbReference type="ARBA" id="ARBA00023136"/>
    </source>
</evidence>
<dbReference type="NCBIfam" id="TIGR04056">
    <property type="entry name" value="OMP_RagA_SusC"/>
    <property type="match status" value="1"/>
</dbReference>
<evidence type="ECO:0000256" key="1">
    <source>
        <dbReference type="ARBA" id="ARBA00004571"/>
    </source>
</evidence>
<feature type="domain" description="TonB-dependent receptor plug" evidence="9">
    <location>
        <begin position="121"/>
        <end position="243"/>
    </location>
</feature>
<gene>
    <name evidence="10" type="ORF">K4G66_20550</name>
</gene>
<dbReference type="EMBL" id="CP120682">
    <property type="protein sequence ID" value="WKN34768.1"/>
    <property type="molecule type" value="Genomic_DNA"/>
</dbReference>
<accession>A0AA49GIS9</accession>
<evidence type="ECO:0000256" key="8">
    <source>
        <dbReference type="SAM" id="SignalP"/>
    </source>
</evidence>
<proteinExistence type="inferred from homology"/>
<evidence type="ECO:0000256" key="6">
    <source>
        <dbReference type="ARBA" id="ARBA00023237"/>
    </source>
</evidence>
<dbReference type="InterPro" id="IPR036942">
    <property type="entry name" value="Beta-barrel_TonB_sf"/>
</dbReference>
<dbReference type="InterPro" id="IPR023997">
    <property type="entry name" value="TonB-dep_OMP_SusC/RagA_CS"/>
</dbReference>
<name>A0AA49GIS9_9BACT</name>
<comment type="subcellular location">
    <subcellularLocation>
        <location evidence="1 7">Cell outer membrane</location>
        <topology evidence="1 7">Multi-pass membrane protein</topology>
    </subcellularLocation>
</comment>
<dbReference type="InterPro" id="IPR012910">
    <property type="entry name" value="Plug_dom"/>
</dbReference>
<dbReference type="InterPro" id="IPR008969">
    <property type="entry name" value="CarboxyPept-like_regulatory"/>
</dbReference>
<feature type="chain" id="PRO_5041317097" evidence="8">
    <location>
        <begin position="25"/>
        <end position="1073"/>
    </location>
</feature>
<organism evidence="10">
    <name type="scientific">Roseihalotalea indica</name>
    <dbReference type="NCBI Taxonomy" id="2867963"/>
    <lineage>
        <taxon>Bacteria</taxon>
        <taxon>Pseudomonadati</taxon>
        <taxon>Bacteroidota</taxon>
        <taxon>Cytophagia</taxon>
        <taxon>Cytophagales</taxon>
        <taxon>Catalimonadaceae</taxon>
        <taxon>Roseihalotalea</taxon>
    </lineage>
</organism>
<keyword evidence="3 7" id="KW-1134">Transmembrane beta strand</keyword>
<comment type="similarity">
    <text evidence="7">Belongs to the TonB-dependent receptor family.</text>
</comment>
<keyword evidence="2 7" id="KW-0813">Transport</keyword>
<evidence type="ECO:0000256" key="3">
    <source>
        <dbReference type="ARBA" id="ARBA00022452"/>
    </source>
</evidence>
<dbReference type="Pfam" id="PF13715">
    <property type="entry name" value="CarbopepD_reg_2"/>
    <property type="match status" value="1"/>
</dbReference>
<evidence type="ECO:0000256" key="4">
    <source>
        <dbReference type="ARBA" id="ARBA00022692"/>
    </source>
</evidence>
<dbReference type="InterPro" id="IPR039426">
    <property type="entry name" value="TonB-dep_rcpt-like"/>
</dbReference>
<dbReference type="SUPFAM" id="SSF56935">
    <property type="entry name" value="Porins"/>
    <property type="match status" value="1"/>
</dbReference>
<sequence length="1073" mass="117096">MKVKFYRFAIGVCCCMWMAVAGYAQSTVSGQVTSSEDGSGLPGVNVIVKGTSAGTVTDIDGNYRLSVPQNGTTLTFSFIGYQSQDVEIGSRSTIDLKLIPDTKQLSEVVVTAIGIERNERALGYSVENLQGEQIQQVSEPDPLRALQGKVPGVNISSSTGAPGSATRVLIRGQSSFLGNNEPLYVVDGTPYFAEQYTSYNQLTGGASYASPLAALDPNAIESISVLKGAAAASLYGSRAGNGVIVITTKSGSPKLSRKGLEVSFSSSYSIEQIGNLPDYQNTYGNGTEFQYRSGSNGSWGSPFAWYDSVEVWPAYKDAYPELFGDSIPYVAQPNNVKDLFRDGFVLDNSVTIQGGSENTSFSLTASHLKNEGYIPEADFTRTSLSIGAQSTLENGLRAGGNLSYSVSEQNGPIFGESGASDPAAASSFARTLWLGRTWNMNLPYQDKAGNSLFFTNQDNPLWSWKNNGVTSDLDRLTANATLGYDITDWLSVDYRIGINEFTDRRQQVWNEGSVAFGGSGAVIDHDIYRQEIESNFIVTVERDLSESLYFKGLVGHNINQRKEEQQKVQGVDIIAPGIFDLDNTVNVTAIGGDFLKRRLMGIYSDLTFGYNDFIYLNLTGRTDWSSTLPADKRNYFYGSASASVIFTEWLETDENIFSQGKLRLSVARVGNDADPYQLTNLFSVNRGASSNLIASIPDNDLPFNGQPGITRDPIAFDPNLNPEFTDEFEVGTTLDFFLGRIVLDFTYYDRETYDQIVNVSVPESSGFQQLVTNAGSIENKGIEIGLNLVPLQLNNGLRWDIFGSFTKNQSKVLEIPEGLDRFNVRNLFGGGVTPVIEPGQPYGILRGSVSARDDEGNLLIDPADGMLFEALNQAKIGDPNPDFLLGVTNTISFKGFTLRALIDYRHGGDIYTTTVERLLGRGVTKDTEDRDASRIVPGFLGDPNTGLPLLDENGNKIPNTIQVSTNDLYFQNGGGSFGINAEDEWTVYDGTVVRLREASIGYTLPQSMLETLPFGRVTLTFTGRNLWYNAPNMPEYTNFDPEVNGFGSTNTQGIEYASAPTTRRFGVNLNVTF</sequence>
<dbReference type="PROSITE" id="PS52016">
    <property type="entry name" value="TONB_DEPENDENT_REC_3"/>
    <property type="match status" value="1"/>
</dbReference>
<feature type="signal peptide" evidence="8">
    <location>
        <begin position="1"/>
        <end position="24"/>
    </location>
</feature>
<evidence type="ECO:0000256" key="2">
    <source>
        <dbReference type="ARBA" id="ARBA00022448"/>
    </source>
</evidence>
<reference evidence="10" key="2">
    <citation type="journal article" date="2024" name="Antonie Van Leeuwenhoek">
        <title>Roseihalotalea indica gen. nov., sp. nov., a halophilic Bacteroidetes from mesopelagic Southwest Indian Ocean with higher carbohydrate metabolic potential.</title>
        <authorList>
            <person name="Chen B."/>
            <person name="Zhang M."/>
            <person name="Lin D."/>
            <person name="Ye J."/>
            <person name="Tang K."/>
        </authorList>
    </citation>
    <scope>NUCLEOTIDE SEQUENCE</scope>
    <source>
        <strain evidence="10">TK19036</strain>
    </source>
</reference>